<keyword evidence="1" id="KW-0812">Transmembrane</keyword>
<evidence type="ECO:0000256" key="1">
    <source>
        <dbReference type="SAM" id="Phobius"/>
    </source>
</evidence>
<dbReference type="EMBL" id="JAAAPO010000003">
    <property type="protein sequence ID" value="NBC36762.1"/>
    <property type="molecule type" value="Genomic_DNA"/>
</dbReference>
<dbReference type="PANTHER" id="PTHR34387">
    <property type="entry name" value="SLR1258 PROTEIN"/>
    <property type="match status" value="1"/>
</dbReference>
<accession>A0ABW9XDZ5</accession>
<dbReference type="InterPro" id="IPR016907">
    <property type="entry name" value="UCP029033"/>
</dbReference>
<comment type="caution">
    <text evidence="2">The sequence shown here is derived from an EMBL/GenBank/DDBJ whole genome shotgun (WGS) entry which is preliminary data.</text>
</comment>
<keyword evidence="1" id="KW-1133">Transmembrane helix</keyword>
<reference evidence="3" key="1">
    <citation type="submission" date="2020-01" db="EMBL/GenBank/DDBJ databases">
        <title>Sphingomonas sp. strain CSW-10.</title>
        <authorList>
            <person name="Chen W.-M."/>
        </authorList>
    </citation>
    <scope>NUCLEOTIDE SEQUENCE [LARGE SCALE GENOMIC DNA]</scope>
    <source>
        <strain evidence="3">FSY-8</strain>
    </source>
</reference>
<dbReference type="PIRSF" id="PIRSF029033">
    <property type="entry name" value="UCP029033"/>
    <property type="match status" value="1"/>
</dbReference>
<dbReference type="InterPro" id="IPR007497">
    <property type="entry name" value="SIMPL/DUF541"/>
</dbReference>
<dbReference type="Gene3D" id="3.30.70.2970">
    <property type="entry name" value="Protein of unknown function (DUF541), domain 2"/>
    <property type="match status" value="1"/>
</dbReference>
<sequence length="265" mass="28609">MAKNKSQPDENTIKAAVRAARLAAKVSVANRLRRDVAWVVVAVIVAGGVALGGYLLGDALPRAKRSDRTVTVRGVAERDVMADQAVWTLSFSANAANLGAAQAQVDRNAAAIRAFFTSRGFADDALQTTGVNVARETENHQVRYVVRQRLTLRSTDIARVDDAVHHQFDLVRKGVFLEDGSKATFIYTRLNQIKPAMVAQATKDARAAAEQFARDSGSDLGGIRTASQGYFEVTARAGDSSEGWGDADTPFKKVRVVTTVSYILK</sequence>
<evidence type="ECO:0000313" key="3">
    <source>
        <dbReference type="Proteomes" id="UP000753724"/>
    </source>
</evidence>
<protein>
    <submittedName>
        <fullName evidence="2">DUF541 domain-containing protein</fullName>
    </submittedName>
</protein>
<dbReference type="PANTHER" id="PTHR34387:SF2">
    <property type="entry name" value="SLR1258 PROTEIN"/>
    <property type="match status" value="1"/>
</dbReference>
<proteinExistence type="predicted"/>
<dbReference type="Proteomes" id="UP000753724">
    <property type="component" value="Unassembled WGS sequence"/>
</dbReference>
<keyword evidence="1" id="KW-0472">Membrane</keyword>
<dbReference type="Pfam" id="PF04402">
    <property type="entry name" value="SIMPL"/>
    <property type="match status" value="1"/>
</dbReference>
<keyword evidence="3" id="KW-1185">Reference proteome</keyword>
<feature type="transmembrane region" description="Helical" evidence="1">
    <location>
        <begin position="36"/>
        <end position="56"/>
    </location>
</feature>
<dbReference type="RefSeq" id="WP_161718136.1">
    <property type="nucleotide sequence ID" value="NZ_JAAAPO010000003.1"/>
</dbReference>
<dbReference type="InterPro" id="IPR052022">
    <property type="entry name" value="26kDa_periplasmic_antigen"/>
</dbReference>
<organism evidence="2 3">
    <name type="scientific">Novosphingobium ovatum</name>
    <dbReference type="NCBI Taxonomy" id="1908523"/>
    <lineage>
        <taxon>Bacteria</taxon>
        <taxon>Pseudomonadati</taxon>
        <taxon>Pseudomonadota</taxon>
        <taxon>Alphaproteobacteria</taxon>
        <taxon>Sphingomonadales</taxon>
        <taxon>Sphingomonadaceae</taxon>
        <taxon>Novosphingobium</taxon>
    </lineage>
</organism>
<gene>
    <name evidence="2" type="ORF">GTZ99_09355</name>
</gene>
<evidence type="ECO:0000313" key="2">
    <source>
        <dbReference type="EMBL" id="NBC36762.1"/>
    </source>
</evidence>
<name>A0ABW9XDZ5_9SPHN</name>